<proteinExistence type="inferred from homology"/>
<feature type="domain" description="Luciferase-like" evidence="5">
    <location>
        <begin position="25"/>
        <end position="320"/>
    </location>
</feature>
<dbReference type="InterPro" id="IPR036661">
    <property type="entry name" value="Luciferase-like_sf"/>
</dbReference>
<dbReference type="AlphaFoldDB" id="A0A841JZI4"/>
<comment type="caution">
    <text evidence="6">The sequence shown here is derived from an EMBL/GenBank/DDBJ whole genome shotgun (WGS) entry which is preliminary data.</text>
</comment>
<comment type="similarity">
    <text evidence="1">Belongs to the bacterial luciferase oxidoreductase family.</text>
</comment>
<organism evidence="6 7">
    <name type="scientific">Silvibacterium bohemicum</name>
    <dbReference type="NCBI Taxonomy" id="1577686"/>
    <lineage>
        <taxon>Bacteria</taxon>
        <taxon>Pseudomonadati</taxon>
        <taxon>Acidobacteriota</taxon>
        <taxon>Terriglobia</taxon>
        <taxon>Terriglobales</taxon>
        <taxon>Acidobacteriaceae</taxon>
        <taxon>Silvibacterium</taxon>
    </lineage>
</organism>
<protein>
    <submittedName>
        <fullName evidence="6">Alkanesulfonate monooxygenase SsuD/methylene tetrahydromethanopterin reductase-like flavin-dependent oxidoreductase (Luciferase family)</fullName>
    </submittedName>
</protein>
<dbReference type="PANTHER" id="PTHR30137">
    <property type="entry name" value="LUCIFERASE-LIKE MONOOXYGENASE"/>
    <property type="match status" value="1"/>
</dbReference>
<dbReference type="Pfam" id="PF00296">
    <property type="entry name" value="Bac_luciferase"/>
    <property type="match status" value="1"/>
</dbReference>
<dbReference type="EMBL" id="JACHEK010000011">
    <property type="protein sequence ID" value="MBB6146772.1"/>
    <property type="molecule type" value="Genomic_DNA"/>
</dbReference>
<dbReference type="SUPFAM" id="SSF51679">
    <property type="entry name" value="Bacterial luciferase-like"/>
    <property type="match status" value="1"/>
</dbReference>
<dbReference type="InterPro" id="IPR011251">
    <property type="entry name" value="Luciferase-like_dom"/>
</dbReference>
<keyword evidence="3" id="KW-0560">Oxidoreductase</keyword>
<evidence type="ECO:0000313" key="7">
    <source>
        <dbReference type="Proteomes" id="UP000538666"/>
    </source>
</evidence>
<evidence type="ECO:0000259" key="5">
    <source>
        <dbReference type="Pfam" id="PF00296"/>
    </source>
</evidence>
<keyword evidence="7" id="KW-1185">Reference proteome</keyword>
<accession>A0A841JZI4</accession>
<dbReference type="InterPro" id="IPR050766">
    <property type="entry name" value="Bact_Lucif_Oxidored"/>
</dbReference>
<sequence>MKLGALLMPSHPPERSIREGQRWDIEEITRLDALGFSEAWIGEHFTAAWEPCPAPDLLIAQALQRTERIRLGPLGHLLPYHHPVELAHRIAYLDHMAEGRYQLGVGISALPTDHQLFDIDGAIGTNRRMTFESIEIMTELWKQGAHSRRGEFWSMGEPATTYRNLGYHLKPYQEPHPPIAIAGLTPGSANHKLAGEKGYIPVSLSISPDASITARHWDAVVDGASSAGRTADRNEWRVIRDVYVAPTDREARDLAINGIMGRCWKEFLLPLYLGLGLGPMLKLDPSMPDSAIDLDYLTNHLWFVGSPETVAERIRTLQTATGGFGYLLMTSYDAGDERSAWERSLRLLVDEVLPRFQTGDTHFSAFAGERA</sequence>
<dbReference type="Gene3D" id="3.20.20.30">
    <property type="entry name" value="Luciferase-like domain"/>
    <property type="match status" value="1"/>
</dbReference>
<reference evidence="6 7" key="1">
    <citation type="submission" date="2020-08" db="EMBL/GenBank/DDBJ databases">
        <title>Genomic Encyclopedia of Type Strains, Phase IV (KMG-IV): sequencing the most valuable type-strain genomes for metagenomic binning, comparative biology and taxonomic classification.</title>
        <authorList>
            <person name="Goeker M."/>
        </authorList>
    </citation>
    <scope>NUCLEOTIDE SEQUENCE [LARGE SCALE GENOMIC DNA]</scope>
    <source>
        <strain evidence="6 7">DSM 103733</strain>
    </source>
</reference>
<dbReference type="GO" id="GO:0005829">
    <property type="term" value="C:cytosol"/>
    <property type="evidence" value="ECO:0007669"/>
    <property type="project" value="TreeGrafter"/>
</dbReference>
<dbReference type="OrthoDB" id="9814695at2"/>
<evidence type="ECO:0000313" key="6">
    <source>
        <dbReference type="EMBL" id="MBB6146772.1"/>
    </source>
</evidence>
<keyword evidence="4 6" id="KW-0503">Monooxygenase</keyword>
<gene>
    <name evidence="6" type="ORF">HNQ77_004753</name>
</gene>
<dbReference type="Proteomes" id="UP000538666">
    <property type="component" value="Unassembled WGS sequence"/>
</dbReference>
<evidence type="ECO:0000256" key="3">
    <source>
        <dbReference type="ARBA" id="ARBA00023002"/>
    </source>
</evidence>
<evidence type="ECO:0000256" key="4">
    <source>
        <dbReference type="ARBA" id="ARBA00023033"/>
    </source>
</evidence>
<name>A0A841JZI4_9BACT</name>
<dbReference type="GO" id="GO:0004497">
    <property type="term" value="F:monooxygenase activity"/>
    <property type="evidence" value="ECO:0007669"/>
    <property type="project" value="UniProtKB-KW"/>
</dbReference>
<dbReference type="GO" id="GO:0016705">
    <property type="term" value="F:oxidoreductase activity, acting on paired donors, with incorporation or reduction of molecular oxygen"/>
    <property type="evidence" value="ECO:0007669"/>
    <property type="project" value="InterPro"/>
</dbReference>
<dbReference type="RefSeq" id="WP_050061350.1">
    <property type="nucleotide sequence ID" value="NZ_JACHEK010000011.1"/>
</dbReference>
<evidence type="ECO:0000256" key="2">
    <source>
        <dbReference type="ARBA" id="ARBA00022630"/>
    </source>
</evidence>
<evidence type="ECO:0000256" key="1">
    <source>
        <dbReference type="ARBA" id="ARBA00010426"/>
    </source>
</evidence>
<keyword evidence="2" id="KW-0285">Flavoprotein</keyword>
<dbReference type="PANTHER" id="PTHR30137:SF16">
    <property type="entry name" value="BLL0895 PROTEIN"/>
    <property type="match status" value="1"/>
</dbReference>